<comment type="caution">
    <text evidence="1">The sequence shown here is derived from an EMBL/GenBank/DDBJ whole genome shotgun (WGS) entry which is preliminary data.</text>
</comment>
<dbReference type="Proteomes" id="UP000176308">
    <property type="component" value="Unassembled WGS sequence"/>
</dbReference>
<evidence type="ECO:0000313" key="1">
    <source>
        <dbReference type="EMBL" id="OGZ70759.1"/>
    </source>
</evidence>
<gene>
    <name evidence="1" type="ORF">A2904_02535</name>
</gene>
<sequence>MNVIKLERDDQDCLFNPNGETPVLRNIRGLRECLLPDRRSKDGGEVFSSEVGMEVEMWAYRHLNSAGIVPLGDVDVYYDFREAGFVGSGSGRQVRFVYQMYISEEGHNQVCGLNKK</sequence>
<proteinExistence type="predicted"/>
<organism evidence="1 2">
    <name type="scientific">Candidatus Staskawiczbacteria bacterium RIFCSPLOWO2_01_FULL_33_9</name>
    <dbReference type="NCBI Taxonomy" id="1802211"/>
    <lineage>
        <taxon>Bacteria</taxon>
        <taxon>Candidatus Staskawicziibacteriota</taxon>
    </lineage>
</organism>
<protein>
    <submittedName>
        <fullName evidence="1">Uncharacterized protein</fullName>
    </submittedName>
</protein>
<dbReference type="EMBL" id="MHOX01000020">
    <property type="protein sequence ID" value="OGZ70759.1"/>
    <property type="molecule type" value="Genomic_DNA"/>
</dbReference>
<name>A0A1G2I7R7_9BACT</name>
<reference evidence="1 2" key="1">
    <citation type="journal article" date="2016" name="Nat. Commun.">
        <title>Thousands of microbial genomes shed light on interconnected biogeochemical processes in an aquifer system.</title>
        <authorList>
            <person name="Anantharaman K."/>
            <person name="Brown C.T."/>
            <person name="Hug L.A."/>
            <person name="Sharon I."/>
            <person name="Castelle C.J."/>
            <person name="Probst A.J."/>
            <person name="Thomas B.C."/>
            <person name="Singh A."/>
            <person name="Wilkins M.J."/>
            <person name="Karaoz U."/>
            <person name="Brodie E.L."/>
            <person name="Williams K.H."/>
            <person name="Hubbard S.S."/>
            <person name="Banfield J.F."/>
        </authorList>
    </citation>
    <scope>NUCLEOTIDE SEQUENCE [LARGE SCALE GENOMIC DNA]</scope>
</reference>
<accession>A0A1G2I7R7</accession>
<evidence type="ECO:0000313" key="2">
    <source>
        <dbReference type="Proteomes" id="UP000176308"/>
    </source>
</evidence>
<dbReference type="AlphaFoldDB" id="A0A1G2I7R7"/>